<evidence type="ECO:0000259" key="2">
    <source>
        <dbReference type="PROSITE" id="PS51737"/>
    </source>
</evidence>
<dbReference type="PROSITE" id="PS51737">
    <property type="entry name" value="RECOMBINASE_DNA_BIND"/>
    <property type="match status" value="1"/>
</dbReference>
<dbReference type="Gene3D" id="3.40.50.1390">
    <property type="entry name" value="Resolvase, N-terminal catalytic domain"/>
    <property type="match status" value="1"/>
</dbReference>
<dbReference type="Gene3D" id="3.90.1750.20">
    <property type="entry name" value="Putative Large Serine Recombinase, Chain B, Domain 2"/>
    <property type="match status" value="1"/>
</dbReference>
<dbReference type="Pfam" id="PF07508">
    <property type="entry name" value="Recombinase"/>
    <property type="match status" value="1"/>
</dbReference>
<dbReference type="EMBL" id="JAAIJQ010000052">
    <property type="protein sequence ID" value="NEV63493.1"/>
    <property type="molecule type" value="Genomic_DNA"/>
</dbReference>
<feature type="domain" description="Recombinase" evidence="2">
    <location>
        <begin position="186"/>
        <end position="331"/>
    </location>
</feature>
<dbReference type="PANTHER" id="PTHR30461">
    <property type="entry name" value="DNA-INVERTASE FROM LAMBDOID PROPHAGE"/>
    <property type="match status" value="1"/>
</dbReference>
<sequence>MNASLSRIHPAIAPVLPGKIQSHHRQRLAAVYVRQSTLQQVERHQESTRLQYALVERAIALGWSRDQVLLIDDDLGRSGASAEGRPGFQRLVAEVGLDHIGIVLGLEISRLARSSRDWYQLLEVCAVFSTLIADADGVYDPQTYNDRLLLGLKGTMSEAELHILKQRMLEGKRAKARRGELKLRLPMGYHRDLSGAVIKDPDAQARAVIETIFTQFERCGTIHGVLRYLVAHQLTLPYRPISGPQTGQLQWRRPNRVTLSNLLHSPTYAGAYVYGRRPIDPRRRQPGRPATGRTVAAPEQWEVLLQDRLPAYISWTQYEQNLRQLAANTAQAGGVARQGPSLLSGRLICGRCGLRMATQYTNNGGGLRYVCSRESTDYAAPLCQSLSGAPLDSLISELVLSALEPAALEISLQVAEDLEGERTRHHAQWQQRLERAHYAVERAERQYQAVEPEHRLVARTLEQQWETALQAEEQLQADYARFRRQEPQALSEVERARIRQLAADIPALWQASSTTPAERQAIVRQLIERVIVTVLGDSEQVSVEVHWIGGHRTRTHLVRPVARLEQLSYYPQLTARVLSLHQEGHSCPDIARQLNAEGWRPAKRRATFTGPMVASLLTRQGLSAGTPPPRQAPWPERAADEWALPELARTLEMPPVTLFSWLRKGWLKGRQVERAGQRQWLIWADAAELERLRAQRHAPRHWARTRLVAEGDGSANNAD</sequence>
<dbReference type="InterPro" id="IPR006119">
    <property type="entry name" value="Resolv_N"/>
</dbReference>
<feature type="domain" description="Resolvase/invertase-type recombinase catalytic" evidence="1">
    <location>
        <begin position="28"/>
        <end position="179"/>
    </location>
</feature>
<dbReference type="Pfam" id="PF00239">
    <property type="entry name" value="Resolvase"/>
    <property type="match status" value="1"/>
</dbReference>
<dbReference type="RefSeq" id="WP_164453953.1">
    <property type="nucleotide sequence ID" value="NZ_JAAIJQ010000052.1"/>
</dbReference>
<dbReference type="InterPro" id="IPR050639">
    <property type="entry name" value="SSR_resolvase"/>
</dbReference>
<dbReference type="SUPFAM" id="SSF53041">
    <property type="entry name" value="Resolvase-like"/>
    <property type="match status" value="1"/>
</dbReference>
<comment type="caution">
    <text evidence="3">The sequence shown here is derived from an EMBL/GenBank/DDBJ whole genome shotgun (WGS) entry which is preliminary data.</text>
</comment>
<protein>
    <submittedName>
        <fullName evidence="3">Recombinase family protein</fullName>
    </submittedName>
</protein>
<dbReference type="AlphaFoldDB" id="A0A6M0K3J6"/>
<evidence type="ECO:0000313" key="4">
    <source>
        <dbReference type="Proteomes" id="UP000483379"/>
    </source>
</evidence>
<proteinExistence type="predicted"/>
<gene>
    <name evidence="3" type="ORF">G3446_16630</name>
</gene>
<dbReference type="InterPro" id="IPR011109">
    <property type="entry name" value="DNA_bind_recombinase_dom"/>
</dbReference>
<dbReference type="Proteomes" id="UP000483379">
    <property type="component" value="Unassembled WGS sequence"/>
</dbReference>
<dbReference type="PANTHER" id="PTHR30461:SF23">
    <property type="entry name" value="DNA RECOMBINASE-RELATED"/>
    <property type="match status" value="1"/>
</dbReference>
<name>A0A6M0K3J6_9GAMM</name>
<dbReference type="InterPro" id="IPR025827">
    <property type="entry name" value="Zn_ribbon_recom_dom"/>
</dbReference>
<keyword evidence="4" id="KW-1185">Reference proteome</keyword>
<dbReference type="InterPro" id="IPR036162">
    <property type="entry name" value="Resolvase-like_N_sf"/>
</dbReference>
<dbReference type="CDD" id="cd00338">
    <property type="entry name" value="Ser_Recombinase"/>
    <property type="match status" value="1"/>
</dbReference>
<dbReference type="GO" id="GO:0003677">
    <property type="term" value="F:DNA binding"/>
    <property type="evidence" value="ECO:0007669"/>
    <property type="project" value="InterPro"/>
</dbReference>
<reference evidence="3 4" key="1">
    <citation type="submission" date="2020-02" db="EMBL/GenBank/DDBJ databases">
        <title>Genome sequences of Thiorhodococcus mannitoliphagus and Thiorhodococcus minor, purple sulfur photosynthetic bacteria in the gammaproteobacterial family, Chromatiaceae.</title>
        <authorList>
            <person name="Aviles F.A."/>
            <person name="Meyer T.E."/>
            <person name="Kyndt J.A."/>
        </authorList>
    </citation>
    <scope>NUCLEOTIDE SEQUENCE [LARGE SCALE GENOMIC DNA]</scope>
    <source>
        <strain evidence="3 4">DSM 11518</strain>
    </source>
</reference>
<dbReference type="Pfam" id="PF13408">
    <property type="entry name" value="Zn_ribbon_recom"/>
    <property type="match status" value="1"/>
</dbReference>
<dbReference type="PROSITE" id="PS51736">
    <property type="entry name" value="RECOMBINASES_3"/>
    <property type="match status" value="1"/>
</dbReference>
<dbReference type="InterPro" id="IPR038109">
    <property type="entry name" value="DNA_bind_recomb_sf"/>
</dbReference>
<evidence type="ECO:0000259" key="1">
    <source>
        <dbReference type="PROSITE" id="PS51736"/>
    </source>
</evidence>
<evidence type="ECO:0000313" key="3">
    <source>
        <dbReference type="EMBL" id="NEV63493.1"/>
    </source>
</evidence>
<dbReference type="GO" id="GO:0000150">
    <property type="term" value="F:DNA strand exchange activity"/>
    <property type="evidence" value="ECO:0007669"/>
    <property type="project" value="InterPro"/>
</dbReference>
<accession>A0A6M0K3J6</accession>
<organism evidence="3 4">
    <name type="scientific">Thiorhodococcus minor</name>
    <dbReference type="NCBI Taxonomy" id="57489"/>
    <lineage>
        <taxon>Bacteria</taxon>
        <taxon>Pseudomonadati</taxon>
        <taxon>Pseudomonadota</taxon>
        <taxon>Gammaproteobacteria</taxon>
        <taxon>Chromatiales</taxon>
        <taxon>Chromatiaceae</taxon>
        <taxon>Thiorhodococcus</taxon>
    </lineage>
</organism>
<dbReference type="SMART" id="SM00857">
    <property type="entry name" value="Resolvase"/>
    <property type="match status" value="1"/>
</dbReference>